<dbReference type="Proteomes" id="UP001482620">
    <property type="component" value="Unassembled WGS sequence"/>
</dbReference>
<evidence type="ECO:0000313" key="2">
    <source>
        <dbReference type="EMBL" id="MEQ2222553.1"/>
    </source>
</evidence>
<dbReference type="EMBL" id="JAHRIQ010003619">
    <property type="protein sequence ID" value="MEQ2222553.1"/>
    <property type="molecule type" value="Genomic_DNA"/>
</dbReference>
<protein>
    <submittedName>
        <fullName evidence="2">Uncharacterized protein</fullName>
    </submittedName>
</protein>
<reference evidence="2 3" key="1">
    <citation type="submission" date="2021-06" db="EMBL/GenBank/DDBJ databases">
        <authorList>
            <person name="Palmer J.M."/>
        </authorList>
    </citation>
    <scope>NUCLEOTIDE SEQUENCE [LARGE SCALE GENOMIC DNA]</scope>
    <source>
        <strain evidence="3">if_2019</strain>
        <tissue evidence="2">Muscle</tissue>
    </source>
</reference>
<evidence type="ECO:0000256" key="1">
    <source>
        <dbReference type="SAM" id="MobiDB-lite"/>
    </source>
</evidence>
<gene>
    <name evidence="2" type="ORF">ILYODFUR_027459</name>
</gene>
<sequence length="76" mass="8391">MDVRKFFKKESGQMSTESEKGETSSGKKLCRSRDAVEGFLLFFLSDHAEVLGLVTPLHEAGCVCSCDDRQSFSHCG</sequence>
<keyword evidence="3" id="KW-1185">Reference proteome</keyword>
<feature type="compositionally biased region" description="Basic and acidic residues" evidence="1">
    <location>
        <begin position="1"/>
        <end position="22"/>
    </location>
</feature>
<proteinExistence type="predicted"/>
<feature type="region of interest" description="Disordered" evidence="1">
    <location>
        <begin position="1"/>
        <end position="26"/>
    </location>
</feature>
<accession>A0ABV0SS84</accession>
<name>A0ABV0SS84_9TELE</name>
<comment type="caution">
    <text evidence="2">The sequence shown here is derived from an EMBL/GenBank/DDBJ whole genome shotgun (WGS) entry which is preliminary data.</text>
</comment>
<organism evidence="2 3">
    <name type="scientific">Ilyodon furcidens</name>
    <name type="common">goldbreast splitfin</name>
    <dbReference type="NCBI Taxonomy" id="33524"/>
    <lineage>
        <taxon>Eukaryota</taxon>
        <taxon>Metazoa</taxon>
        <taxon>Chordata</taxon>
        <taxon>Craniata</taxon>
        <taxon>Vertebrata</taxon>
        <taxon>Euteleostomi</taxon>
        <taxon>Actinopterygii</taxon>
        <taxon>Neopterygii</taxon>
        <taxon>Teleostei</taxon>
        <taxon>Neoteleostei</taxon>
        <taxon>Acanthomorphata</taxon>
        <taxon>Ovalentaria</taxon>
        <taxon>Atherinomorphae</taxon>
        <taxon>Cyprinodontiformes</taxon>
        <taxon>Goodeidae</taxon>
        <taxon>Ilyodon</taxon>
    </lineage>
</organism>
<evidence type="ECO:0000313" key="3">
    <source>
        <dbReference type="Proteomes" id="UP001482620"/>
    </source>
</evidence>